<accession>A0A5C1A889</accession>
<name>A0A5C1A889_9BACT</name>
<evidence type="ECO:0000313" key="2">
    <source>
        <dbReference type="EMBL" id="QEL14403.1"/>
    </source>
</evidence>
<feature type="compositionally biased region" description="Polar residues" evidence="1">
    <location>
        <begin position="119"/>
        <end position="136"/>
    </location>
</feature>
<organism evidence="2 3">
    <name type="scientific">Limnoglobus roseus</name>
    <dbReference type="NCBI Taxonomy" id="2598579"/>
    <lineage>
        <taxon>Bacteria</taxon>
        <taxon>Pseudomonadati</taxon>
        <taxon>Planctomycetota</taxon>
        <taxon>Planctomycetia</taxon>
        <taxon>Gemmatales</taxon>
        <taxon>Gemmataceae</taxon>
        <taxon>Limnoglobus</taxon>
    </lineage>
</organism>
<keyword evidence="3" id="KW-1185">Reference proteome</keyword>
<dbReference type="KEGG" id="lrs:PX52LOC_01291"/>
<evidence type="ECO:0000313" key="3">
    <source>
        <dbReference type="Proteomes" id="UP000324974"/>
    </source>
</evidence>
<evidence type="ECO:0000256" key="1">
    <source>
        <dbReference type="SAM" id="MobiDB-lite"/>
    </source>
</evidence>
<gene>
    <name evidence="2" type="ORF">PX52LOC_01291</name>
</gene>
<dbReference type="Proteomes" id="UP000324974">
    <property type="component" value="Chromosome"/>
</dbReference>
<dbReference type="AlphaFoldDB" id="A0A5C1A889"/>
<sequence>MYGASGCDGEYAIFSDEESGRVAMVDYLRNEYPNHTLEDALRQQLPPEAGPKAADRVIEKTGLDPRQKVEELTMDQLETVADTFPDVAGWELGESYDSDSAAPDWVEDLWESPTDAGETGSSEAATTSDDAPTDNS</sequence>
<reference evidence="3" key="1">
    <citation type="submission" date="2019-08" db="EMBL/GenBank/DDBJ databases">
        <title>Limnoglobus roseus gen. nov., sp. nov., a novel freshwater planctomycete with a giant genome from the family Gemmataceae.</title>
        <authorList>
            <person name="Kulichevskaya I.S."/>
            <person name="Naumoff D.G."/>
            <person name="Miroshnikov K."/>
            <person name="Ivanova A."/>
            <person name="Philippov D.A."/>
            <person name="Hakobyan A."/>
            <person name="Rijpstra I.C."/>
            <person name="Sinninghe Damste J.S."/>
            <person name="Liesack W."/>
            <person name="Dedysh S.N."/>
        </authorList>
    </citation>
    <scope>NUCLEOTIDE SEQUENCE [LARGE SCALE GENOMIC DNA]</scope>
    <source>
        <strain evidence="3">PX52</strain>
    </source>
</reference>
<dbReference type="EMBL" id="CP042425">
    <property type="protein sequence ID" value="QEL14403.1"/>
    <property type="molecule type" value="Genomic_DNA"/>
</dbReference>
<protein>
    <submittedName>
        <fullName evidence="2">Uncharacterized protein</fullName>
    </submittedName>
</protein>
<proteinExistence type="predicted"/>
<feature type="region of interest" description="Disordered" evidence="1">
    <location>
        <begin position="91"/>
        <end position="136"/>
    </location>
</feature>